<dbReference type="InterPro" id="IPR001680">
    <property type="entry name" value="WD40_rpt"/>
</dbReference>
<sequence>MQHPVQLVATVSPKEHDQLLLAACGSDLVSVSLGKGRIVSKWSAGEATAQTLHNGKDEEGERPAKKQKTAANGNAKPILLPNIIKLVTSPNQDYAVIVTDDKCVRVFAIGPDGGLGEVSQRIMPKRPCAIQVLPDNDTIIIGDKFGDVYSLPLIPAATGENADIKPDQPRESTPASPQSGEKQAFKPAATVLTVHSKRNRKALEAQQQQKNFTPKKEALKFEHKLLLGHVSMLTDAVFTVKEVDSIRRGYIITADRDEHIRISRGPPQAHIIEGYCLSHTEFISKLCLIPGTDVLVSGGGDDWLGIWDWPTFTLRRKFSLLDDVLKLLDLKGDEKKDEDKRVNVSGLWAVSYSDHHSQASTKESALAVALERKPMLLIIPVSVLQKKTESRHTVHRLTAPPLDVAVVGESIIVTLDARNDGKSRMQALKLDSPEGRSQDEGLLDVTVDEKAEEKIKCLTDGVGVGQEIDEKALDGLLYGVADLRKRRGGGEGGDDKDGEADEGAPQE</sequence>
<protein>
    <recommendedName>
        <fullName evidence="10">Transfer RNA methyltransferase 82</fullName>
    </recommendedName>
</protein>
<dbReference type="InterPro" id="IPR015943">
    <property type="entry name" value="WD40/YVTN_repeat-like_dom_sf"/>
</dbReference>
<proteinExistence type="inferred from homology"/>
<reference evidence="8" key="1">
    <citation type="journal article" date="2020" name="Stud. Mycol.">
        <title>101 Dothideomycetes genomes: a test case for predicting lifestyles and emergence of pathogens.</title>
        <authorList>
            <person name="Haridas S."/>
            <person name="Albert R."/>
            <person name="Binder M."/>
            <person name="Bloem J."/>
            <person name="Labutti K."/>
            <person name="Salamov A."/>
            <person name="Andreopoulos B."/>
            <person name="Baker S."/>
            <person name="Barry K."/>
            <person name="Bills G."/>
            <person name="Bluhm B."/>
            <person name="Cannon C."/>
            <person name="Castanera R."/>
            <person name="Culley D."/>
            <person name="Daum C."/>
            <person name="Ezra D."/>
            <person name="Gonzalez J."/>
            <person name="Henrissat B."/>
            <person name="Kuo A."/>
            <person name="Liang C."/>
            <person name="Lipzen A."/>
            <person name="Lutzoni F."/>
            <person name="Magnuson J."/>
            <person name="Mondo S."/>
            <person name="Nolan M."/>
            <person name="Ohm R."/>
            <person name="Pangilinan J."/>
            <person name="Park H.-J."/>
            <person name="Ramirez L."/>
            <person name="Alfaro M."/>
            <person name="Sun H."/>
            <person name="Tritt A."/>
            <person name="Yoshinaga Y."/>
            <person name="Zwiers L.-H."/>
            <person name="Turgeon B."/>
            <person name="Goodwin S."/>
            <person name="Spatafora J."/>
            <person name="Crous P."/>
            <person name="Grigoriev I."/>
        </authorList>
    </citation>
    <scope>NUCLEOTIDE SEQUENCE</scope>
    <source>
        <strain evidence="8">CBS 116005</strain>
    </source>
</reference>
<dbReference type="AlphaFoldDB" id="A0A6G1LHL3"/>
<organism evidence="8 9">
    <name type="scientific">Teratosphaeria nubilosa</name>
    <dbReference type="NCBI Taxonomy" id="161662"/>
    <lineage>
        <taxon>Eukaryota</taxon>
        <taxon>Fungi</taxon>
        <taxon>Dikarya</taxon>
        <taxon>Ascomycota</taxon>
        <taxon>Pezizomycotina</taxon>
        <taxon>Dothideomycetes</taxon>
        <taxon>Dothideomycetidae</taxon>
        <taxon>Mycosphaerellales</taxon>
        <taxon>Teratosphaeriaceae</taxon>
        <taxon>Teratosphaeria</taxon>
    </lineage>
</organism>
<feature type="non-terminal residue" evidence="8">
    <location>
        <position position="507"/>
    </location>
</feature>
<keyword evidence="3" id="KW-0819">tRNA processing</keyword>
<dbReference type="Gene3D" id="2.130.10.10">
    <property type="entry name" value="YVTN repeat-like/Quinoprotein amine dehydrogenase"/>
    <property type="match status" value="1"/>
</dbReference>
<evidence type="ECO:0000256" key="3">
    <source>
        <dbReference type="ARBA" id="ARBA00022694"/>
    </source>
</evidence>
<evidence type="ECO:0000256" key="6">
    <source>
        <dbReference type="PROSITE-ProRule" id="PRU00221"/>
    </source>
</evidence>
<keyword evidence="9" id="KW-1185">Reference proteome</keyword>
<evidence type="ECO:0000313" key="9">
    <source>
        <dbReference type="Proteomes" id="UP000799436"/>
    </source>
</evidence>
<dbReference type="InterPro" id="IPR036322">
    <property type="entry name" value="WD40_repeat_dom_sf"/>
</dbReference>
<dbReference type="PANTHER" id="PTHR16288:SF0">
    <property type="entry name" value="TRNA (GUANINE-N(7)-)-METHYLTRANSFERASE NON-CATALYTIC SUBUNIT WDR4"/>
    <property type="match status" value="1"/>
</dbReference>
<dbReference type="SUPFAM" id="SSF50978">
    <property type="entry name" value="WD40 repeat-like"/>
    <property type="match status" value="1"/>
</dbReference>
<comment type="subcellular location">
    <subcellularLocation>
        <location evidence="1">Nucleus</location>
    </subcellularLocation>
</comment>
<keyword evidence="4" id="KW-0677">Repeat</keyword>
<dbReference type="PANTHER" id="PTHR16288">
    <property type="entry name" value="WD40 REPEAT PROTEIN 4"/>
    <property type="match status" value="1"/>
</dbReference>
<dbReference type="GO" id="GO:0006400">
    <property type="term" value="P:tRNA modification"/>
    <property type="evidence" value="ECO:0007669"/>
    <property type="project" value="TreeGrafter"/>
</dbReference>
<evidence type="ECO:0000256" key="5">
    <source>
        <dbReference type="ARBA" id="ARBA00023242"/>
    </source>
</evidence>
<evidence type="ECO:0008006" key="10">
    <source>
        <dbReference type="Google" id="ProtNLM"/>
    </source>
</evidence>
<feature type="region of interest" description="Disordered" evidence="7">
    <location>
        <begin position="49"/>
        <end position="72"/>
    </location>
</feature>
<keyword evidence="2 6" id="KW-0853">WD repeat</keyword>
<dbReference type="Proteomes" id="UP000799436">
    <property type="component" value="Unassembled WGS sequence"/>
</dbReference>
<dbReference type="GO" id="GO:0036265">
    <property type="term" value="P:RNA (guanine-N7)-methylation"/>
    <property type="evidence" value="ECO:0007669"/>
    <property type="project" value="InterPro"/>
</dbReference>
<name>A0A6G1LHL3_9PEZI</name>
<evidence type="ECO:0000313" key="8">
    <source>
        <dbReference type="EMBL" id="KAF2772059.1"/>
    </source>
</evidence>
<feature type="compositionally biased region" description="Polar residues" evidence="7">
    <location>
        <begin position="171"/>
        <end position="181"/>
    </location>
</feature>
<evidence type="ECO:0000256" key="4">
    <source>
        <dbReference type="ARBA" id="ARBA00022737"/>
    </source>
</evidence>
<dbReference type="GO" id="GO:0005829">
    <property type="term" value="C:cytosol"/>
    <property type="evidence" value="ECO:0007669"/>
    <property type="project" value="TreeGrafter"/>
</dbReference>
<evidence type="ECO:0000256" key="1">
    <source>
        <dbReference type="ARBA" id="ARBA00004123"/>
    </source>
</evidence>
<feature type="repeat" description="WD" evidence="6">
    <location>
        <begin position="276"/>
        <end position="308"/>
    </location>
</feature>
<dbReference type="OrthoDB" id="339900at2759"/>
<dbReference type="HAMAP" id="MF_03056">
    <property type="entry name" value="TRM82"/>
    <property type="match status" value="1"/>
</dbReference>
<evidence type="ECO:0000256" key="2">
    <source>
        <dbReference type="ARBA" id="ARBA00022574"/>
    </source>
</evidence>
<feature type="compositionally biased region" description="Acidic residues" evidence="7">
    <location>
        <begin position="492"/>
        <end position="507"/>
    </location>
</feature>
<accession>A0A6G1LHL3</accession>
<feature type="region of interest" description="Disordered" evidence="7">
    <location>
        <begin position="484"/>
        <end position="507"/>
    </location>
</feature>
<dbReference type="InterPro" id="IPR028884">
    <property type="entry name" value="Trm82"/>
</dbReference>
<dbReference type="GO" id="GO:0043527">
    <property type="term" value="C:tRNA methyltransferase complex"/>
    <property type="evidence" value="ECO:0007669"/>
    <property type="project" value="TreeGrafter"/>
</dbReference>
<evidence type="ECO:0000256" key="7">
    <source>
        <dbReference type="SAM" id="MobiDB-lite"/>
    </source>
</evidence>
<dbReference type="EMBL" id="ML995816">
    <property type="protein sequence ID" value="KAF2772059.1"/>
    <property type="molecule type" value="Genomic_DNA"/>
</dbReference>
<dbReference type="PROSITE" id="PS50082">
    <property type="entry name" value="WD_REPEATS_2"/>
    <property type="match status" value="1"/>
</dbReference>
<dbReference type="GO" id="GO:0005634">
    <property type="term" value="C:nucleus"/>
    <property type="evidence" value="ECO:0007669"/>
    <property type="project" value="UniProtKB-SubCell"/>
</dbReference>
<feature type="region of interest" description="Disordered" evidence="7">
    <location>
        <begin position="160"/>
        <end position="186"/>
    </location>
</feature>
<gene>
    <name evidence="8" type="ORF">EJ03DRAFT_288304</name>
</gene>
<keyword evidence="5" id="KW-0539">Nucleus</keyword>
<feature type="compositionally biased region" description="Basic and acidic residues" evidence="7">
    <location>
        <begin position="54"/>
        <end position="64"/>
    </location>
</feature>